<dbReference type="InterPro" id="IPR029063">
    <property type="entry name" value="SAM-dependent_MTases_sf"/>
</dbReference>
<feature type="non-terminal residue" evidence="2">
    <location>
        <position position="1"/>
    </location>
</feature>
<accession>X0S145</accession>
<dbReference type="SUPFAM" id="SSF53335">
    <property type="entry name" value="S-adenosyl-L-methionine-dependent methyltransferases"/>
    <property type="match status" value="1"/>
</dbReference>
<dbReference type="Pfam" id="PF05050">
    <property type="entry name" value="Methyltransf_21"/>
    <property type="match status" value="1"/>
</dbReference>
<reference evidence="2" key="1">
    <citation type="journal article" date="2014" name="Front. Microbiol.">
        <title>High frequency of phylogenetically diverse reductive dehalogenase-homologous genes in deep subseafloor sedimentary metagenomes.</title>
        <authorList>
            <person name="Kawai M."/>
            <person name="Futagami T."/>
            <person name="Toyoda A."/>
            <person name="Takaki Y."/>
            <person name="Nishi S."/>
            <person name="Hori S."/>
            <person name="Arai W."/>
            <person name="Tsubouchi T."/>
            <person name="Morono Y."/>
            <person name="Uchiyama I."/>
            <person name="Ito T."/>
            <person name="Fujiyama A."/>
            <person name="Inagaki F."/>
            <person name="Takami H."/>
        </authorList>
    </citation>
    <scope>NUCLEOTIDE SEQUENCE</scope>
    <source>
        <strain evidence="2">Expedition CK06-06</strain>
    </source>
</reference>
<feature type="non-terminal residue" evidence="2">
    <location>
        <position position="353"/>
    </location>
</feature>
<dbReference type="EMBL" id="BARS01009022">
    <property type="protein sequence ID" value="GAF68956.1"/>
    <property type="molecule type" value="Genomic_DNA"/>
</dbReference>
<dbReference type="InterPro" id="IPR006342">
    <property type="entry name" value="FkbM_mtfrase"/>
</dbReference>
<name>X0S145_9ZZZZ</name>
<gene>
    <name evidence="2" type="ORF">S01H1_17072</name>
</gene>
<evidence type="ECO:0000313" key="2">
    <source>
        <dbReference type="EMBL" id="GAF68956.1"/>
    </source>
</evidence>
<feature type="domain" description="Methyltransferase FkbM" evidence="1">
    <location>
        <begin position="2"/>
        <end position="196"/>
    </location>
</feature>
<proteinExistence type="predicted"/>
<dbReference type="Gene3D" id="3.40.50.150">
    <property type="entry name" value="Vaccinia Virus protein VP39"/>
    <property type="match status" value="1"/>
</dbReference>
<organism evidence="2">
    <name type="scientific">marine sediment metagenome</name>
    <dbReference type="NCBI Taxonomy" id="412755"/>
    <lineage>
        <taxon>unclassified sequences</taxon>
        <taxon>metagenomes</taxon>
        <taxon>ecological metagenomes</taxon>
    </lineage>
</organism>
<dbReference type="NCBIfam" id="TIGR01444">
    <property type="entry name" value="fkbM_fam"/>
    <property type="match status" value="1"/>
</dbReference>
<dbReference type="PANTHER" id="PTHR34203:SF15">
    <property type="entry name" value="SLL1173 PROTEIN"/>
    <property type="match status" value="1"/>
</dbReference>
<protein>
    <recommendedName>
        <fullName evidence="1">Methyltransferase FkbM domain-containing protein</fullName>
    </recommendedName>
</protein>
<evidence type="ECO:0000259" key="1">
    <source>
        <dbReference type="Pfam" id="PF05050"/>
    </source>
</evidence>
<dbReference type="AlphaFoldDB" id="X0S145"/>
<comment type="caution">
    <text evidence="2">The sequence shown here is derived from an EMBL/GenBank/DDBJ whole genome shotgun (WGS) entry which is preliminary data.</text>
</comment>
<dbReference type="PANTHER" id="PTHR34203">
    <property type="entry name" value="METHYLTRANSFERASE, FKBM FAMILY PROTEIN"/>
    <property type="match status" value="1"/>
</dbReference>
<sequence>IDVGANIGLFTLFVQQKCEDTTIYAFEPSPTVFEMLEINTKLYGSNVKVFNYGLSNESKKAPLTFYERSSVFSTFYADTEQDKKSLRAVILNMLGQISTSDTGDLSEYVDDLMEGRLESKSIICQLKSLSDVIRENNIQHVDLLKIDAEKSELYILKGIEDGDWQKIDQIVVEVHDKEGKLIKEITLLLQEKGFELVVDEEKMLQDSGLYTVFATRPSKSRELSKQHSVINEKREKIKKNVENLVLSLKSAAESSSIPHLVCICPSSPDAIADESQMTLYNLMEDLLFSELDELSNVYLVRSSELMNIYPVSEYYDPDSDELGRVPYTPTFFTSLGTMIVRKFNAIQRAPYKV</sequence>
<dbReference type="InterPro" id="IPR052514">
    <property type="entry name" value="SAM-dependent_MTase"/>
</dbReference>